<evidence type="ECO:0000313" key="10">
    <source>
        <dbReference type="Ensembl" id="ENSMAMP00000016161.1"/>
    </source>
</evidence>
<evidence type="ECO:0000256" key="4">
    <source>
        <dbReference type="ARBA" id="ARBA00022833"/>
    </source>
</evidence>
<dbReference type="Gene3D" id="1.20.5.4770">
    <property type="match status" value="1"/>
</dbReference>
<evidence type="ECO:0000256" key="6">
    <source>
        <dbReference type="PROSITE-ProRule" id="PRU00449"/>
    </source>
</evidence>
<evidence type="ECO:0000256" key="1">
    <source>
        <dbReference type="ARBA" id="ARBA00022553"/>
    </source>
</evidence>
<dbReference type="SMART" id="SM00259">
    <property type="entry name" value="ZnF_A20"/>
    <property type="match status" value="1"/>
</dbReference>
<dbReference type="FunFam" id="4.10.1110.10:FF:000001">
    <property type="entry name" value="Zinc finger AN1-type containing 6"/>
    <property type="match status" value="1"/>
</dbReference>
<accession>A0A3Q3M0P8</accession>
<evidence type="ECO:0000256" key="3">
    <source>
        <dbReference type="ARBA" id="ARBA00022771"/>
    </source>
</evidence>
<dbReference type="SMART" id="SM00154">
    <property type="entry name" value="ZnF_AN1"/>
    <property type="match status" value="1"/>
</dbReference>
<dbReference type="RefSeq" id="XP_026150074.1">
    <property type="nucleotide sequence ID" value="XM_026294289.1"/>
</dbReference>
<feature type="compositionally biased region" description="Basic and acidic residues" evidence="7">
    <location>
        <begin position="1"/>
        <end position="23"/>
    </location>
</feature>
<keyword evidence="5" id="KW-0007">Acetylation</keyword>
<evidence type="ECO:0000256" key="7">
    <source>
        <dbReference type="SAM" id="MobiDB-lite"/>
    </source>
</evidence>
<organism evidence="10 11">
    <name type="scientific">Mastacembelus armatus</name>
    <name type="common">zig-zag eel</name>
    <dbReference type="NCBI Taxonomy" id="205130"/>
    <lineage>
        <taxon>Eukaryota</taxon>
        <taxon>Metazoa</taxon>
        <taxon>Chordata</taxon>
        <taxon>Craniata</taxon>
        <taxon>Vertebrata</taxon>
        <taxon>Euteleostomi</taxon>
        <taxon>Actinopterygii</taxon>
        <taxon>Neopterygii</taxon>
        <taxon>Teleostei</taxon>
        <taxon>Neoteleostei</taxon>
        <taxon>Acanthomorphata</taxon>
        <taxon>Anabantaria</taxon>
        <taxon>Synbranchiformes</taxon>
        <taxon>Mastacembelidae</taxon>
        <taxon>Mastacembelus</taxon>
    </lineage>
</organism>
<dbReference type="Proteomes" id="UP000261640">
    <property type="component" value="Unplaced"/>
</dbReference>
<feature type="domain" description="A20-type" evidence="8">
    <location>
        <begin position="29"/>
        <end position="63"/>
    </location>
</feature>
<keyword evidence="1" id="KW-0597">Phosphoprotein</keyword>
<sequence>MCREEEKEVQTGDLGRKLRKDMAQETNQSQAPLLCSTGCGSYGSSRNNGMCSLCHKDSLQRQNSNGCMSPAGSSTDSSTEESHQAQCPDSSPAGVSSADTEPAHCSVPTINSATSPEESTSGEKTCLTVNYLQTSQADVTVCTPVETQRKAKRSRCFTCRKKVGLIGFDCRCGNVFCSMHRYSDVHKCTFDYKADAAEKIRKQNPVIIGEKIQKI</sequence>
<evidence type="ECO:0000259" key="8">
    <source>
        <dbReference type="PROSITE" id="PS51036"/>
    </source>
</evidence>
<keyword evidence="11" id="KW-1185">Reference proteome</keyword>
<dbReference type="PANTHER" id="PTHR10634">
    <property type="entry name" value="AN1-TYPE ZINC FINGER PROTEIN"/>
    <property type="match status" value="1"/>
</dbReference>
<evidence type="ECO:0000313" key="11">
    <source>
        <dbReference type="Proteomes" id="UP000261640"/>
    </source>
</evidence>
<reference evidence="10" key="2">
    <citation type="submission" date="2025-09" db="UniProtKB">
        <authorList>
            <consortium name="Ensembl"/>
        </authorList>
    </citation>
    <scope>IDENTIFICATION</scope>
</reference>
<dbReference type="InterPro" id="IPR050652">
    <property type="entry name" value="AN1_A20_ZnFinger"/>
</dbReference>
<dbReference type="CTD" id="54469"/>
<dbReference type="Gene3D" id="4.10.1110.10">
    <property type="entry name" value="AN1-like Zinc finger"/>
    <property type="match status" value="1"/>
</dbReference>
<dbReference type="Pfam" id="PF01428">
    <property type="entry name" value="zf-AN1"/>
    <property type="match status" value="1"/>
</dbReference>
<dbReference type="PROSITE" id="PS51039">
    <property type="entry name" value="ZF_AN1"/>
    <property type="match status" value="1"/>
</dbReference>
<dbReference type="PANTHER" id="PTHR10634:SF149">
    <property type="entry name" value="AN1-TYPE DOMAIN-CONTAINING PROTEIN-RELATED"/>
    <property type="match status" value="1"/>
</dbReference>
<keyword evidence="3 6" id="KW-0863">Zinc-finger</keyword>
<dbReference type="InterPro" id="IPR002653">
    <property type="entry name" value="Znf_A20"/>
</dbReference>
<dbReference type="STRING" id="205130.ENSMAMP00000016161"/>
<dbReference type="Ensembl" id="ENSMAMT00000016597.2">
    <property type="protein sequence ID" value="ENSMAMP00000016161.1"/>
    <property type="gene ID" value="ENSMAMG00000010946.2"/>
</dbReference>
<evidence type="ECO:0000256" key="5">
    <source>
        <dbReference type="ARBA" id="ARBA00022990"/>
    </source>
</evidence>
<dbReference type="FunFam" id="1.20.5.4770:FF:000001">
    <property type="entry name" value="Zinc finger AN1-type containing 6"/>
    <property type="match status" value="1"/>
</dbReference>
<keyword evidence="4" id="KW-0862">Zinc</keyword>
<dbReference type="OrthoDB" id="428577at2759"/>
<dbReference type="Pfam" id="PF01754">
    <property type="entry name" value="zf-A20"/>
    <property type="match status" value="1"/>
</dbReference>
<dbReference type="SUPFAM" id="SSF118310">
    <property type="entry name" value="AN1-like Zinc finger"/>
    <property type="match status" value="1"/>
</dbReference>
<dbReference type="GeneTree" id="ENSGT00940000164966"/>
<dbReference type="GeneID" id="113122751"/>
<feature type="compositionally biased region" description="Polar residues" evidence="7">
    <location>
        <begin position="108"/>
        <end position="121"/>
    </location>
</feature>
<feature type="compositionally biased region" description="Polar residues" evidence="7">
    <location>
        <begin position="65"/>
        <end position="77"/>
    </location>
</feature>
<feature type="region of interest" description="Disordered" evidence="7">
    <location>
        <begin position="65"/>
        <end position="121"/>
    </location>
</feature>
<name>A0A3Q3M0P8_9TELE</name>
<dbReference type="GO" id="GO:0008270">
    <property type="term" value="F:zinc ion binding"/>
    <property type="evidence" value="ECO:0007669"/>
    <property type="project" value="UniProtKB-KW"/>
</dbReference>
<dbReference type="GO" id="GO:0003677">
    <property type="term" value="F:DNA binding"/>
    <property type="evidence" value="ECO:0007669"/>
    <property type="project" value="InterPro"/>
</dbReference>
<dbReference type="InterPro" id="IPR000058">
    <property type="entry name" value="Znf_AN1"/>
</dbReference>
<reference evidence="10" key="1">
    <citation type="submission" date="2025-08" db="UniProtKB">
        <authorList>
            <consortium name="Ensembl"/>
        </authorList>
    </citation>
    <scope>IDENTIFICATION</scope>
</reference>
<feature type="compositionally biased region" description="Polar residues" evidence="7">
    <location>
        <begin position="84"/>
        <end position="99"/>
    </location>
</feature>
<proteinExistence type="predicted"/>
<dbReference type="PROSITE" id="PS51036">
    <property type="entry name" value="ZF_A20"/>
    <property type="match status" value="1"/>
</dbReference>
<dbReference type="InParanoid" id="A0A3Q3M0P8"/>
<evidence type="ECO:0000256" key="2">
    <source>
        <dbReference type="ARBA" id="ARBA00022723"/>
    </source>
</evidence>
<protein>
    <submittedName>
        <fullName evidence="10">Zinc finger, AN1-type domain 6</fullName>
    </submittedName>
</protein>
<feature type="domain" description="AN1-type" evidence="9">
    <location>
        <begin position="150"/>
        <end position="196"/>
    </location>
</feature>
<dbReference type="AlphaFoldDB" id="A0A3Q3M0P8"/>
<dbReference type="InterPro" id="IPR035896">
    <property type="entry name" value="AN1-like_Znf"/>
</dbReference>
<evidence type="ECO:0000259" key="9">
    <source>
        <dbReference type="PROSITE" id="PS51039"/>
    </source>
</evidence>
<feature type="region of interest" description="Disordered" evidence="7">
    <location>
        <begin position="1"/>
        <end position="27"/>
    </location>
</feature>
<dbReference type="SUPFAM" id="SSF57716">
    <property type="entry name" value="Glucocorticoid receptor-like (DNA-binding domain)"/>
    <property type="match status" value="1"/>
</dbReference>
<keyword evidence="2" id="KW-0479">Metal-binding</keyword>